<organism evidence="2 3">
    <name type="scientific">Loktanella atrilutea</name>
    <dbReference type="NCBI Taxonomy" id="366533"/>
    <lineage>
        <taxon>Bacteria</taxon>
        <taxon>Pseudomonadati</taxon>
        <taxon>Pseudomonadota</taxon>
        <taxon>Alphaproteobacteria</taxon>
        <taxon>Rhodobacterales</taxon>
        <taxon>Roseobacteraceae</taxon>
        <taxon>Loktanella</taxon>
    </lineage>
</organism>
<dbReference type="OrthoDB" id="8451710at2"/>
<evidence type="ECO:0000313" key="3">
    <source>
        <dbReference type="Proteomes" id="UP000183987"/>
    </source>
</evidence>
<dbReference type="EMBL" id="FQUE01000006">
    <property type="protein sequence ID" value="SHF42705.1"/>
    <property type="molecule type" value="Genomic_DNA"/>
</dbReference>
<dbReference type="STRING" id="366533.SAMN05444339_10644"/>
<evidence type="ECO:0000313" key="2">
    <source>
        <dbReference type="EMBL" id="SHF42705.1"/>
    </source>
</evidence>
<proteinExistence type="predicted"/>
<dbReference type="Pfam" id="PF13468">
    <property type="entry name" value="Glyoxalase_3"/>
    <property type="match status" value="1"/>
</dbReference>
<accession>A0A1M5BJV2</accession>
<keyword evidence="3" id="KW-1185">Reference proteome</keyword>
<dbReference type="RefSeq" id="WP_072857703.1">
    <property type="nucleotide sequence ID" value="NZ_FQUE01000006.1"/>
</dbReference>
<evidence type="ECO:0000259" key="1">
    <source>
        <dbReference type="Pfam" id="PF13468"/>
    </source>
</evidence>
<gene>
    <name evidence="2" type="ORF">SAMN05444339_10644</name>
</gene>
<feature type="domain" description="Glyoxalase-like" evidence="1">
    <location>
        <begin position="4"/>
        <end position="172"/>
    </location>
</feature>
<sequence>MLTFDHIAIACTDLAAAAKALERRLGAPFQPGGRHDRYGTHNRLMGLGDLYLELIAVDPAAAPTGRPAWFGLDQFSGPPRPANWICRTQDLRAAIAAAPVDPGPAVPLTRGDLHWQITVPDDGHLPLDGAMPTLIQWAKDAMHPTKNLAESGCRLIRWQVSHPQADRLRDALDLTDARVVFTTGAAGFAATLDTPNGRVTL</sequence>
<dbReference type="InterPro" id="IPR025870">
    <property type="entry name" value="Glyoxalase-like_dom"/>
</dbReference>
<dbReference type="SUPFAM" id="SSF54593">
    <property type="entry name" value="Glyoxalase/Bleomycin resistance protein/Dihydroxybiphenyl dioxygenase"/>
    <property type="match status" value="1"/>
</dbReference>
<name>A0A1M5BJV2_LOKAT</name>
<dbReference type="Gene3D" id="3.10.180.10">
    <property type="entry name" value="2,3-Dihydroxybiphenyl 1,2-Dioxygenase, domain 1"/>
    <property type="match status" value="1"/>
</dbReference>
<dbReference type="InterPro" id="IPR029068">
    <property type="entry name" value="Glyas_Bleomycin-R_OHBP_Dase"/>
</dbReference>
<reference evidence="3" key="1">
    <citation type="submission" date="2016-11" db="EMBL/GenBank/DDBJ databases">
        <authorList>
            <person name="Varghese N."/>
            <person name="Submissions S."/>
        </authorList>
    </citation>
    <scope>NUCLEOTIDE SEQUENCE [LARGE SCALE GENOMIC DNA]</scope>
    <source>
        <strain evidence="3">DSM 29326</strain>
    </source>
</reference>
<protein>
    <submittedName>
        <fullName evidence="2">Glyoxalase-like domain-containing protein</fullName>
    </submittedName>
</protein>
<dbReference type="Proteomes" id="UP000183987">
    <property type="component" value="Unassembled WGS sequence"/>
</dbReference>
<dbReference type="AlphaFoldDB" id="A0A1M5BJV2"/>